<evidence type="ECO:0000313" key="3">
    <source>
        <dbReference type="Proteomes" id="UP000292209"/>
    </source>
</evidence>
<dbReference type="SUPFAM" id="SSF50993">
    <property type="entry name" value="Peptidase/esterase 'gauge' domain"/>
    <property type="match status" value="1"/>
</dbReference>
<dbReference type="InterPro" id="IPR011041">
    <property type="entry name" value="Quinoprot_gluc/sorb_DH_b-prop"/>
</dbReference>
<evidence type="ECO:0000313" key="2">
    <source>
        <dbReference type="EMBL" id="RZS98754.1"/>
    </source>
</evidence>
<sequence>MKTATNYINIYLFFFLLSGLFCFSALQNASAQGFNNNQWIFGYCGSGQENSFLSFGRGEDPIVRTLPGTILVGSETGNVDNNAIAVDPITGQVLFFTNGVLVYNYDNLIIQGAPNGINGQTDQRQSVAIGTLDYEPNGDRVFYIFHVAPNGQLLYSVVDMNAAGGAQGIAPPLGAVISLNQPVGTSASGAILVVKTPQSPSYLISFEGGELVSRRIEPTQGDFIVSGNISFPFTPKAIVFEESTGKLILIPENAGDDIAVLDFDASTGSFGAFNFVSQSGGADTIEGAAFSPDGQFLYFSRGNELLRVPINDLDAEPEVLPLEGTIDRIFDIKVGPDGRLYYIYEETVGGPQLIGRVNNPDETVLDELDIEEDPFNGTDFCGRVFPQFAPNQDVNPTVDFTWEPDLPCSNNPVQLTSIITPENYRPVSFEWTFNPPLTNEDGQPIDIDFNQEHLLIPEEATANQSIQVTLTVTFADGNTISVPKTIQLTENNLQANFRAQDTTVCEGACVDIGSLLEVQQGGGQGGENPNIGGGGQGGNYEYFWSNRRDEGWVTDTNNCVDLPGLYWVLVREPGSECYAYAEIRVRIWDLPDQSNNIWYFGNGAGLDFNPDPDDPNGPVPRPVGHNRNIPAGTTTISDETGQVLFFTDGESVWDLNGDLMNNGDNIGGNNQASEGVIAVPVPQNQTIFYVFTTQRAADGSNRVSYSVVDIKTDNPTGVGSVVTKNNFLFSPSTEHSAALASGDTTWVLFHELGNNTFRAYPVSQFGIGQPVFSSVGSNHSFNTGVGSMKFSPDGSQVAITIQDGNCSRLEIFNFNQGTGRLTEYALLDLGCTGEEIYGLEFSNDGSRVFVSFTGSPGKIEEYFIKRPESAVVGEDIDTNLSCFDCFNSASTRAQRENCILASKNVLSTSGPFGALQVGPDGQIYVARPGANEITTISPGVNCIDSFYSEQGISLVPGSSMNLGLPAFVQQSGSSIPEPALAGPERICLDPEFGALALFEGGGEPDIDSYFWTIVHEDGEVIIADFGGAGEQFQNLEQALPRAGIYTVSLRVDRCGDPEYFREEIEVEVVDAPEITLPDEFTLCVGSPVQLTAIDGYDPAEGLYDFEWRNAAGQLIGDENSNTIEVSEESIYTVTVRFRLPDGLSPEEFDVCPASKSVFVGPAFDFDITQSAEEVCFDEPLVVFSPNTPISGEWFYRPAGSPNRVSLGTAFELELIPSTLPSPGDYEIIFFAEDPLVEGCFVEKIAPLTIFPLPEVEVVILADSDDCVNPNGSFVVTALTAVQSLEVLELGLNFGPLAAGESIPAFTDLDPGLYTIQMRNEFNCEFVQSVTIRNLNPSQGIDGYEVTAVSEACDAQGVQEGQIVIRFVSGPVNGSYQLVRQGDGAVFLGSISNAEEVIVNVQAGIYAVNIEDENGCSVPFDQLMEIDQVNFVDFSVPSTVEACGSFTFTPQSPDQLVFTVRNSAGNIIQANLDGSYTLAEAGNYVIRGEDPNGIDCPLERETNVVIIAPPVFSLTGPRVDCELGVFYEAVLGPNEDPNQVFIFWLDANRQVVSRNPLFFPRSTGEYFLEVQPRSGTLCENQSISFVVDDIVPEINVELVAEPFCADDPFTIISIVADLTDVSLIEWYEIVDGQRVLQENWIGFQDVVVLFNGVFEVELTNSDGCVVGSAQIEIRQSTIVPPVLESKYVICAPEGVTFEIDPGQYTNYSWLLEGEEIATTATFTPVLPGQYELIVSDDQGCQFNARFEVEENCEVDIRIPNAVLLGDPDRNFRVFPTEFVDELEVFIYNRWGELIFYCENSNINGERELCIWDGVVNGRFVPVGTYAVVVNYGSTRQNVKRTLRSAILVLQ</sequence>
<keyword evidence="3" id="KW-1185">Reference proteome</keyword>
<protein>
    <submittedName>
        <fullName evidence="2">CHU domain-containing protein</fullName>
    </submittedName>
</protein>
<keyword evidence="1" id="KW-0732">Signal</keyword>
<proteinExistence type="predicted"/>
<name>A0A4Q7PEB7_9BACT</name>
<dbReference type="Gene3D" id="2.60.40.10">
    <property type="entry name" value="Immunoglobulins"/>
    <property type="match status" value="1"/>
</dbReference>
<dbReference type="SUPFAM" id="SSF49299">
    <property type="entry name" value="PKD domain"/>
    <property type="match status" value="1"/>
</dbReference>
<reference evidence="2 3" key="1">
    <citation type="submission" date="2019-02" db="EMBL/GenBank/DDBJ databases">
        <title>Genomic Encyclopedia of Archaeal and Bacterial Type Strains, Phase II (KMG-II): from individual species to whole genera.</title>
        <authorList>
            <person name="Goeker M."/>
        </authorList>
    </citation>
    <scope>NUCLEOTIDE SEQUENCE [LARGE SCALE GENOMIC DNA]</scope>
    <source>
        <strain evidence="2 3">DSM 21411</strain>
    </source>
</reference>
<dbReference type="EMBL" id="SGXG01000001">
    <property type="protein sequence ID" value="RZS98754.1"/>
    <property type="molecule type" value="Genomic_DNA"/>
</dbReference>
<dbReference type="Proteomes" id="UP000292209">
    <property type="component" value="Unassembled WGS sequence"/>
</dbReference>
<dbReference type="SUPFAM" id="SSF50952">
    <property type="entry name" value="Soluble quinoprotein glucose dehydrogenase"/>
    <property type="match status" value="1"/>
</dbReference>
<gene>
    <name evidence="2" type="ORF">BC751_4422</name>
</gene>
<dbReference type="OrthoDB" id="9765926at2"/>
<dbReference type="RefSeq" id="WP_130277410.1">
    <property type="nucleotide sequence ID" value="NZ_SGXG01000001.1"/>
</dbReference>
<dbReference type="InterPro" id="IPR035986">
    <property type="entry name" value="PKD_dom_sf"/>
</dbReference>
<dbReference type="InterPro" id="IPR013783">
    <property type="entry name" value="Ig-like_fold"/>
</dbReference>
<feature type="chain" id="PRO_5020228788" evidence="1">
    <location>
        <begin position="32"/>
        <end position="1849"/>
    </location>
</feature>
<comment type="caution">
    <text evidence="2">The sequence shown here is derived from an EMBL/GenBank/DDBJ whole genome shotgun (WGS) entry which is preliminary data.</text>
</comment>
<evidence type="ECO:0000256" key="1">
    <source>
        <dbReference type="SAM" id="SignalP"/>
    </source>
</evidence>
<dbReference type="Gene3D" id="2.130.10.10">
    <property type="entry name" value="YVTN repeat-like/Quinoprotein amine dehydrogenase"/>
    <property type="match status" value="1"/>
</dbReference>
<feature type="signal peptide" evidence="1">
    <location>
        <begin position="1"/>
        <end position="31"/>
    </location>
</feature>
<dbReference type="InterPro" id="IPR015943">
    <property type="entry name" value="WD40/YVTN_repeat-like_dom_sf"/>
</dbReference>
<organism evidence="2 3">
    <name type="scientific">Cecembia calidifontis</name>
    <dbReference type="NCBI Taxonomy" id="1187080"/>
    <lineage>
        <taxon>Bacteria</taxon>
        <taxon>Pseudomonadati</taxon>
        <taxon>Bacteroidota</taxon>
        <taxon>Cytophagia</taxon>
        <taxon>Cytophagales</taxon>
        <taxon>Cyclobacteriaceae</taxon>
        <taxon>Cecembia</taxon>
    </lineage>
</organism>
<accession>A0A4Q7PEB7</accession>